<gene>
    <name evidence="1" type="ORF">CR513_38668</name>
</gene>
<protein>
    <recommendedName>
        <fullName evidence="3">Reverse transcriptase domain-containing protein</fullName>
    </recommendedName>
</protein>
<feature type="non-terminal residue" evidence="1">
    <location>
        <position position="1"/>
    </location>
</feature>
<reference evidence="1" key="1">
    <citation type="submission" date="2018-05" db="EMBL/GenBank/DDBJ databases">
        <title>Draft genome of Mucuna pruriens seed.</title>
        <authorList>
            <person name="Nnadi N.E."/>
            <person name="Vos R."/>
            <person name="Hasami M.H."/>
            <person name="Devisetty U.K."/>
            <person name="Aguiy J.C."/>
        </authorList>
    </citation>
    <scope>NUCLEOTIDE SEQUENCE [LARGE SCALE GENOMIC DNA]</scope>
    <source>
        <strain evidence="1">JCA_2017</strain>
    </source>
</reference>
<organism evidence="1 2">
    <name type="scientific">Mucuna pruriens</name>
    <name type="common">Velvet bean</name>
    <name type="synonym">Dolichos pruriens</name>
    <dbReference type="NCBI Taxonomy" id="157652"/>
    <lineage>
        <taxon>Eukaryota</taxon>
        <taxon>Viridiplantae</taxon>
        <taxon>Streptophyta</taxon>
        <taxon>Embryophyta</taxon>
        <taxon>Tracheophyta</taxon>
        <taxon>Spermatophyta</taxon>
        <taxon>Magnoliopsida</taxon>
        <taxon>eudicotyledons</taxon>
        <taxon>Gunneridae</taxon>
        <taxon>Pentapetalae</taxon>
        <taxon>rosids</taxon>
        <taxon>fabids</taxon>
        <taxon>Fabales</taxon>
        <taxon>Fabaceae</taxon>
        <taxon>Papilionoideae</taxon>
        <taxon>50 kb inversion clade</taxon>
        <taxon>NPAAA clade</taxon>
        <taxon>indigoferoid/millettioid clade</taxon>
        <taxon>Phaseoleae</taxon>
        <taxon>Mucuna</taxon>
    </lineage>
</organism>
<comment type="caution">
    <text evidence="1">The sequence shown here is derived from an EMBL/GenBank/DDBJ whole genome shotgun (WGS) entry which is preliminary data.</text>
</comment>
<dbReference type="OrthoDB" id="1752182at2759"/>
<dbReference type="Proteomes" id="UP000257109">
    <property type="component" value="Unassembled WGS sequence"/>
</dbReference>
<dbReference type="EMBL" id="QJKJ01008121">
    <property type="protein sequence ID" value="RDX80753.1"/>
    <property type="molecule type" value="Genomic_DNA"/>
</dbReference>
<evidence type="ECO:0000313" key="1">
    <source>
        <dbReference type="EMBL" id="RDX80753.1"/>
    </source>
</evidence>
<sequence>MHIWKGQSLHLKDLSLRESLRGSKMNKPTSPTVELKPLLEHLKYAYLEDDQKLPIIIANNIQSEQEERLLHVLRKHRKAIGWTLADLPGINPSICMHMILLEEEARPMRQP</sequence>
<evidence type="ECO:0000313" key="2">
    <source>
        <dbReference type="Proteomes" id="UP000257109"/>
    </source>
</evidence>
<proteinExistence type="predicted"/>
<keyword evidence="2" id="KW-1185">Reference proteome</keyword>
<dbReference type="AlphaFoldDB" id="A0A371FRN8"/>
<evidence type="ECO:0008006" key="3">
    <source>
        <dbReference type="Google" id="ProtNLM"/>
    </source>
</evidence>
<name>A0A371FRN8_MUCPR</name>
<accession>A0A371FRN8</accession>